<dbReference type="GO" id="GO:0005524">
    <property type="term" value="F:ATP binding"/>
    <property type="evidence" value="ECO:0007669"/>
    <property type="project" value="UniProtKB-KW"/>
</dbReference>
<dbReference type="PANTHER" id="PTHR12435">
    <property type="match status" value="1"/>
</dbReference>
<protein>
    <submittedName>
        <fullName evidence="4">Chromatin associated protein KTI12</fullName>
    </submittedName>
</protein>
<evidence type="ECO:0000256" key="3">
    <source>
        <dbReference type="ARBA" id="ARBA00025768"/>
    </source>
</evidence>
<comment type="caution">
    <text evidence="4">The sequence shown here is derived from an EMBL/GenBank/DDBJ whole genome shotgun (WGS) entry which is preliminary data.</text>
</comment>
<accession>A0A1Y2FYB5</accession>
<comment type="similarity">
    <text evidence="3">Belongs to the KTI12 family.</text>
</comment>
<organism evidence="4 5">
    <name type="scientific">Leucosporidium creatinivorum</name>
    <dbReference type="NCBI Taxonomy" id="106004"/>
    <lineage>
        <taxon>Eukaryota</taxon>
        <taxon>Fungi</taxon>
        <taxon>Dikarya</taxon>
        <taxon>Basidiomycota</taxon>
        <taxon>Pucciniomycotina</taxon>
        <taxon>Microbotryomycetes</taxon>
        <taxon>Leucosporidiales</taxon>
        <taxon>Leucosporidium</taxon>
    </lineage>
</organism>
<dbReference type="EMBL" id="MCGR01000007">
    <property type="protein sequence ID" value="ORY89047.1"/>
    <property type="molecule type" value="Genomic_DNA"/>
</dbReference>
<dbReference type="SUPFAM" id="SSF52540">
    <property type="entry name" value="P-loop containing nucleoside triphosphate hydrolases"/>
    <property type="match status" value="1"/>
</dbReference>
<dbReference type="InParanoid" id="A0A1Y2FYB5"/>
<keyword evidence="5" id="KW-1185">Reference proteome</keyword>
<dbReference type="Proteomes" id="UP000193467">
    <property type="component" value="Unassembled WGS sequence"/>
</dbReference>
<dbReference type="FunCoup" id="A0A1Y2FYB5">
    <property type="interactions" value="290"/>
</dbReference>
<evidence type="ECO:0000313" key="4">
    <source>
        <dbReference type="EMBL" id="ORY89047.1"/>
    </source>
</evidence>
<evidence type="ECO:0000313" key="5">
    <source>
        <dbReference type="Proteomes" id="UP000193467"/>
    </source>
</evidence>
<keyword evidence="2" id="KW-0067">ATP-binding</keyword>
<dbReference type="Gene3D" id="3.40.50.300">
    <property type="entry name" value="P-loop containing nucleotide triphosphate hydrolases"/>
    <property type="match status" value="1"/>
</dbReference>
<name>A0A1Y2FYB5_9BASI</name>
<evidence type="ECO:0000256" key="1">
    <source>
        <dbReference type="ARBA" id="ARBA00022741"/>
    </source>
</evidence>
<dbReference type="OrthoDB" id="9972657at2759"/>
<dbReference type="STRING" id="106004.A0A1Y2FYB5"/>
<dbReference type="InterPro" id="IPR027417">
    <property type="entry name" value="P-loop_NTPase"/>
</dbReference>
<dbReference type="AlphaFoldDB" id="A0A1Y2FYB5"/>
<dbReference type="InterPro" id="IPR013641">
    <property type="entry name" value="KTI12/PSTK"/>
</dbReference>
<evidence type="ECO:0000256" key="2">
    <source>
        <dbReference type="ARBA" id="ARBA00022840"/>
    </source>
</evidence>
<reference evidence="4 5" key="1">
    <citation type="submission" date="2016-07" db="EMBL/GenBank/DDBJ databases">
        <title>Pervasive Adenine N6-methylation of Active Genes in Fungi.</title>
        <authorList>
            <consortium name="DOE Joint Genome Institute"/>
            <person name="Mondo S.J."/>
            <person name="Dannebaum R.O."/>
            <person name="Kuo R.C."/>
            <person name="Labutti K."/>
            <person name="Haridas S."/>
            <person name="Kuo A."/>
            <person name="Salamov A."/>
            <person name="Ahrendt S.R."/>
            <person name="Lipzen A."/>
            <person name="Sullivan W."/>
            <person name="Andreopoulos W.B."/>
            <person name="Clum A."/>
            <person name="Lindquist E."/>
            <person name="Daum C."/>
            <person name="Ramamoorthy G.K."/>
            <person name="Gryganskyi A."/>
            <person name="Culley D."/>
            <person name="Magnuson J.K."/>
            <person name="James T.Y."/>
            <person name="O'Malley M.A."/>
            <person name="Stajich J.E."/>
            <person name="Spatafora J.W."/>
            <person name="Visel A."/>
            <person name="Grigoriev I.V."/>
        </authorList>
    </citation>
    <scope>NUCLEOTIDE SEQUENCE [LARGE SCALE GENOMIC DNA]</scope>
    <source>
        <strain evidence="4 5">62-1032</strain>
    </source>
</reference>
<keyword evidence="1" id="KW-0547">Nucleotide-binding</keyword>
<gene>
    <name evidence="4" type="ORF">BCR35DRAFT_288347</name>
</gene>
<proteinExistence type="inferred from homology"/>
<dbReference type="Pfam" id="PF08433">
    <property type="entry name" value="KTI12"/>
    <property type="match status" value="1"/>
</dbReference>
<sequence>MALVTLVGFPSSGKSTRAQELSAFLAAKLALPSTPPAIARLKTVVINDESLGLDKSSYDDSRAEKPARATLFSAVVRALNKETIVIVDAMNYIKGSRYQMYCAARESSVRTCTVFIATPPAKCAEWNATRPSTSSYIEPTLENLISRFEEPSSAARWDSPLITVPSFDGSLAVAPEGAAEGISGSADAERIWEAITTGDVKPPNVATLPVHTSTTSYLTLLESTTSLLITTLLSQQALSPLSGTTTLVLPTTPAVKVQLNIYKPVSMPMLQRLKRQFSKLNQQAQTELTQEQIARLFAEYLEAG</sequence>